<organism evidence="1 2">
    <name type="scientific">Eubacterium album</name>
    <dbReference type="NCBI Taxonomy" id="2978477"/>
    <lineage>
        <taxon>Bacteria</taxon>
        <taxon>Bacillati</taxon>
        <taxon>Bacillota</taxon>
        <taxon>Clostridia</taxon>
        <taxon>Eubacteriales</taxon>
        <taxon>Eubacteriaceae</taxon>
        <taxon>Eubacterium</taxon>
    </lineage>
</organism>
<comment type="caution">
    <text evidence="1">The sequence shown here is derived from an EMBL/GenBank/DDBJ whole genome shotgun (WGS) entry which is preliminary data.</text>
</comment>
<dbReference type="RefSeq" id="WP_260978908.1">
    <property type="nucleotide sequence ID" value="NZ_JAODBU010000010.1"/>
</dbReference>
<protein>
    <submittedName>
        <fullName evidence="1">Cellobiose phosphorylase</fullName>
    </submittedName>
</protein>
<dbReference type="Proteomes" id="UP001431199">
    <property type="component" value="Unassembled WGS sequence"/>
</dbReference>
<dbReference type="Gene3D" id="2.70.98.40">
    <property type="entry name" value="Glycoside hydrolase, family 65, N-terminal domain"/>
    <property type="match status" value="1"/>
</dbReference>
<reference evidence="1" key="1">
    <citation type="submission" date="2022-09" db="EMBL/GenBank/DDBJ databases">
        <title>Eubacterium sp. LFL-14 isolated from human feces.</title>
        <authorList>
            <person name="Liu F."/>
        </authorList>
    </citation>
    <scope>NUCLEOTIDE SEQUENCE</scope>
    <source>
        <strain evidence="1">LFL-14</strain>
    </source>
</reference>
<proteinExistence type="predicted"/>
<name>A0ABT2M5J8_9FIRM</name>
<dbReference type="InterPro" id="IPR037018">
    <property type="entry name" value="GH65_N"/>
</dbReference>
<dbReference type="Gene3D" id="1.50.10.10">
    <property type="match status" value="1"/>
</dbReference>
<sequence>MSNYRLEGKTFVIDDYDRMPAFSSFLPGLAGVKGIPMWTFYTNRGQGMNSFGIGNKGNAIMEFNSANTAFENTQVKGFRTFLKIDGQYYEPFFQYEDDAKRSIRMNKNSFKIIENNTKYGIEVTVNYYVLPNESIGALVRQVSVKNTGDKAKNIEIVDGLPKIITYGIANGEFKEMSNLFKSWADIKNLENKVPYYTLRASTKDSAEVSDVEGGYYYLTIKDNELQDVIYDVDTVYGYDLSLMKPVNFVEGGIDKVLAKKQCFANKVPCGFTPFKAEIKAGEDFSFSTMIGFAGSVEQINAKLADFTVPGYLDKKFEEAEELADSFTSDIKTKTAAGIFDQYVEQCYLDNFLRGGYPYVLNKDGNKSVIHLFSRKHGDPERDYNFFSIAAEYYSQGNGNFRDVSQNRRNDVFFKKDVGDFNVKTFFSLIQADGYNPLEVRPSLFNVIEGKEDEVQAYVEESINGDATAIKEIVAGKFTPGQISNTIAKLQLELKIDDGEFIANILNNCDQNIEAGFAEGYWSDHWDYNMDLVDNYLSIFPDKIDEFLFEDKTYKFYDSVATVVPRDEKYVINNKGAVRQYGMEVEDEEKLARPGFNKWATNWLQTKDQKPYMTTLSVKMIILALSKFAQLDVDGMGVEMEGGKPGWNDAMNGLPGLFGSGTPETFELKRLVNFIIDNFEGEGKIVMPAEIAKYLRDVKATLDKANAGELNDFEYWDAVATIRENYRETIKLYFSGEETALAKSEIVEIFKAFEAKIEKGIAKAVEIGEGVVPTYFTHEVTDFEPVVDADGNPVMSHYGLQKAKVKCFKAVPLPAFLEGPARMMGYVDTDTAREMFNNVKKTDIYDSKLGMYKTSASIEECSMENGRCRAFTPGWQERENVFLHMEYKYMLAMIKAGLYDEFYETVTRALVPFLDPNMYGRSILENSSFIASSANPNEDIHGRGFVARLSGSTTEMISMWIEMFTGGKVFTYENGELVLNFTPKLAKWLFDEGKATFRLLSTCDVTYVNNTGKDTYGADAAVVDKVEIDGKVVSTENKITGELAEAVRDGKVDKITVYFK</sequence>
<dbReference type="SUPFAM" id="SSF48208">
    <property type="entry name" value="Six-hairpin glycosidases"/>
    <property type="match status" value="1"/>
</dbReference>
<dbReference type="EMBL" id="JAODBU010000010">
    <property type="protein sequence ID" value="MCT7399533.1"/>
    <property type="molecule type" value="Genomic_DNA"/>
</dbReference>
<evidence type="ECO:0000313" key="2">
    <source>
        <dbReference type="Proteomes" id="UP001431199"/>
    </source>
</evidence>
<dbReference type="InterPro" id="IPR012341">
    <property type="entry name" value="6hp_glycosidase-like_sf"/>
</dbReference>
<keyword evidence="2" id="KW-1185">Reference proteome</keyword>
<gene>
    <name evidence="1" type="ORF">N5B56_10625</name>
</gene>
<dbReference type="InterPro" id="IPR008928">
    <property type="entry name" value="6-hairpin_glycosidase_sf"/>
</dbReference>
<accession>A0ABT2M5J8</accession>
<evidence type="ECO:0000313" key="1">
    <source>
        <dbReference type="EMBL" id="MCT7399533.1"/>
    </source>
</evidence>